<feature type="compositionally biased region" description="Basic and acidic residues" evidence="1">
    <location>
        <begin position="342"/>
        <end position="356"/>
    </location>
</feature>
<feature type="compositionally biased region" description="Polar residues" evidence="1">
    <location>
        <begin position="358"/>
        <end position="371"/>
    </location>
</feature>
<evidence type="ECO:0000256" key="1">
    <source>
        <dbReference type="SAM" id="MobiDB-lite"/>
    </source>
</evidence>
<evidence type="ECO:0000313" key="2">
    <source>
        <dbReference type="EMBL" id="TRY55526.1"/>
    </source>
</evidence>
<dbReference type="STRING" id="623744.A0A553MQR5"/>
<reference evidence="2 3" key="1">
    <citation type="journal article" date="2019" name="Sci. Data">
        <title>Hybrid genome assembly and annotation of Danionella translucida.</title>
        <authorList>
            <person name="Kadobianskyi M."/>
            <person name="Schulze L."/>
            <person name="Schuelke M."/>
            <person name="Judkewitz B."/>
        </authorList>
    </citation>
    <scope>NUCLEOTIDE SEQUENCE [LARGE SCALE GENOMIC DNA]</scope>
    <source>
        <strain evidence="2 3">Bolton</strain>
    </source>
</reference>
<feature type="compositionally biased region" description="Basic and acidic residues" evidence="1">
    <location>
        <begin position="104"/>
        <end position="128"/>
    </location>
</feature>
<organism evidence="2 3">
    <name type="scientific">Danionella cerebrum</name>
    <dbReference type="NCBI Taxonomy" id="2873325"/>
    <lineage>
        <taxon>Eukaryota</taxon>
        <taxon>Metazoa</taxon>
        <taxon>Chordata</taxon>
        <taxon>Craniata</taxon>
        <taxon>Vertebrata</taxon>
        <taxon>Euteleostomi</taxon>
        <taxon>Actinopterygii</taxon>
        <taxon>Neopterygii</taxon>
        <taxon>Teleostei</taxon>
        <taxon>Ostariophysi</taxon>
        <taxon>Cypriniformes</taxon>
        <taxon>Danionidae</taxon>
        <taxon>Danioninae</taxon>
        <taxon>Danionella</taxon>
    </lineage>
</organism>
<dbReference type="Proteomes" id="UP000316079">
    <property type="component" value="Unassembled WGS sequence"/>
</dbReference>
<dbReference type="OrthoDB" id="10038576at2759"/>
<feature type="compositionally biased region" description="Low complexity" evidence="1">
    <location>
        <begin position="305"/>
        <end position="316"/>
    </location>
</feature>
<dbReference type="GO" id="GO:0005634">
    <property type="term" value="C:nucleus"/>
    <property type="evidence" value="ECO:0007669"/>
    <property type="project" value="TreeGrafter"/>
</dbReference>
<gene>
    <name evidence="2" type="ORF">DNTS_014039</name>
</gene>
<feature type="compositionally biased region" description="Basic and acidic residues" evidence="1">
    <location>
        <begin position="136"/>
        <end position="160"/>
    </location>
</feature>
<evidence type="ECO:0008006" key="4">
    <source>
        <dbReference type="Google" id="ProtNLM"/>
    </source>
</evidence>
<dbReference type="EMBL" id="SRMA01027319">
    <property type="protein sequence ID" value="TRY55526.1"/>
    <property type="molecule type" value="Genomic_DNA"/>
</dbReference>
<name>A0A553MQR5_9TELE</name>
<sequence length="484" mass="53929">MYPFGLYRTLPDSNPSSHRFSPGGMSSHPLFSPLMHPSSTTQKWGSFRQRQALFPGLLLDDDVSEEDVFGKRGFAVGGNSSTQDSSGPLGQGSVSDPSDWMQDFGRDKRLRMDSATRSEEEIGRESDRGRKRRASIRIDETKGMEQGNRREGREGRKRQRQELKLQLEETRGKLLELQRKVWKVYGDQEADRDQENGAVELDEVSEMFSDSDEPLNSNGFSPKKNNETTRNVSDGTYPETSLDLDLELNGDQVWLGCSLVRGEWESAEGSQKFAQALKQELANVVAQVIDRVVRLYAESEPLGDSSSSNPPESSMPLDVNSERILRSPAREQVEALPLITKSSRDKRVPSTGHKDPLSQANPSLAPQPSLQGTLLPTRAKENFLPSFPQDSPVPLPLLHYTMQNLFARSLSSLPLHKDCLSETFLDFRSHSSGFPRLPLLGQLDHTPSERARDVGMRGAGMMDVGDAALYLAGSISFMENHFKC</sequence>
<protein>
    <recommendedName>
        <fullName evidence="4">Prospero domain-containing protein</fullName>
    </recommendedName>
</protein>
<feature type="region of interest" description="Disordered" evidence="1">
    <location>
        <begin position="74"/>
        <end position="160"/>
    </location>
</feature>
<evidence type="ECO:0000313" key="3">
    <source>
        <dbReference type="Proteomes" id="UP000316079"/>
    </source>
</evidence>
<proteinExistence type="predicted"/>
<dbReference type="AlphaFoldDB" id="A0A553MQR5"/>
<dbReference type="PANTHER" id="PTHR12198:SF11">
    <property type="entry name" value="PROSPERO HOMEOBOX 3"/>
    <property type="match status" value="1"/>
</dbReference>
<dbReference type="GO" id="GO:0000981">
    <property type="term" value="F:DNA-binding transcription factor activity, RNA polymerase II-specific"/>
    <property type="evidence" value="ECO:0007669"/>
    <property type="project" value="TreeGrafter"/>
</dbReference>
<feature type="region of interest" description="Disordered" evidence="1">
    <location>
        <begin position="335"/>
        <end position="371"/>
    </location>
</feature>
<dbReference type="GO" id="GO:0000978">
    <property type="term" value="F:RNA polymerase II cis-regulatory region sequence-specific DNA binding"/>
    <property type="evidence" value="ECO:0007669"/>
    <property type="project" value="TreeGrafter"/>
</dbReference>
<keyword evidence="3" id="KW-1185">Reference proteome</keyword>
<dbReference type="PANTHER" id="PTHR12198">
    <property type="entry name" value="HOMEOBOX PROTEIN PROSPERO/PROX-1/CEH-26"/>
    <property type="match status" value="1"/>
</dbReference>
<comment type="caution">
    <text evidence="2">The sequence shown here is derived from an EMBL/GenBank/DDBJ whole genome shotgun (WGS) entry which is preliminary data.</text>
</comment>
<dbReference type="InterPro" id="IPR039350">
    <property type="entry name" value="Prospero_homeodomain"/>
</dbReference>
<feature type="compositionally biased region" description="Polar residues" evidence="1">
    <location>
        <begin position="78"/>
        <end position="96"/>
    </location>
</feature>
<feature type="region of interest" description="Disordered" evidence="1">
    <location>
        <begin position="208"/>
        <end position="237"/>
    </location>
</feature>
<accession>A0A553MQR5</accession>
<feature type="region of interest" description="Disordered" evidence="1">
    <location>
        <begin position="299"/>
        <end position="318"/>
    </location>
</feature>